<reference evidence="1" key="2">
    <citation type="submission" date="2025-08" db="UniProtKB">
        <authorList>
            <consortium name="Ensembl"/>
        </authorList>
    </citation>
    <scope>IDENTIFICATION</scope>
    <source>
        <strain evidence="1">Glennie</strain>
    </source>
</reference>
<dbReference type="AlphaFoldDB" id="A0A6I8P160"/>
<evidence type="ECO:0000313" key="2">
    <source>
        <dbReference type="Proteomes" id="UP000002279"/>
    </source>
</evidence>
<proteinExistence type="predicted"/>
<dbReference type="Ensembl" id="ENSOANT00000065219.1">
    <property type="protein sequence ID" value="ENSOANP00000046787.1"/>
    <property type="gene ID" value="ENSOANG00000039362.1"/>
</dbReference>
<organism evidence="1 2">
    <name type="scientific">Ornithorhynchus anatinus</name>
    <name type="common">Duckbill platypus</name>
    <dbReference type="NCBI Taxonomy" id="9258"/>
    <lineage>
        <taxon>Eukaryota</taxon>
        <taxon>Metazoa</taxon>
        <taxon>Chordata</taxon>
        <taxon>Craniata</taxon>
        <taxon>Vertebrata</taxon>
        <taxon>Euteleostomi</taxon>
        <taxon>Mammalia</taxon>
        <taxon>Monotremata</taxon>
        <taxon>Ornithorhynchidae</taxon>
        <taxon>Ornithorhynchus</taxon>
    </lineage>
</organism>
<reference evidence="1 2" key="1">
    <citation type="journal article" date="2008" name="Nature">
        <title>Genome analysis of the platypus reveals unique signatures of evolution.</title>
        <authorList>
            <person name="Warren W.C."/>
            <person name="Hillier L.W."/>
            <person name="Marshall Graves J.A."/>
            <person name="Birney E."/>
            <person name="Ponting C.P."/>
            <person name="Grutzner F."/>
            <person name="Belov K."/>
            <person name="Miller W."/>
            <person name="Clarke L."/>
            <person name="Chinwalla A.T."/>
            <person name="Yang S.P."/>
            <person name="Heger A."/>
            <person name="Locke D.P."/>
            <person name="Miethke P."/>
            <person name="Waters P.D."/>
            <person name="Veyrunes F."/>
            <person name="Fulton L."/>
            <person name="Fulton B."/>
            <person name="Graves T."/>
            <person name="Wallis J."/>
            <person name="Puente X.S."/>
            <person name="Lopez-Otin C."/>
            <person name="Ordonez G.R."/>
            <person name="Eichler E.E."/>
            <person name="Chen L."/>
            <person name="Cheng Z."/>
            <person name="Deakin J.E."/>
            <person name="Alsop A."/>
            <person name="Thompson K."/>
            <person name="Kirby P."/>
            <person name="Papenfuss A.T."/>
            <person name="Wakefield M.J."/>
            <person name="Olender T."/>
            <person name="Lancet D."/>
            <person name="Huttley G.A."/>
            <person name="Smit A.F."/>
            <person name="Pask A."/>
            <person name="Temple-Smith P."/>
            <person name="Batzer M.A."/>
            <person name="Walker J.A."/>
            <person name="Konkel M.K."/>
            <person name="Harris R.S."/>
            <person name="Whittington C.M."/>
            <person name="Wong E.S."/>
            <person name="Gemmell N.J."/>
            <person name="Buschiazzo E."/>
            <person name="Vargas Jentzsch I.M."/>
            <person name="Merkel A."/>
            <person name="Schmitz J."/>
            <person name="Zemann A."/>
            <person name="Churakov G."/>
            <person name="Kriegs J.O."/>
            <person name="Brosius J."/>
            <person name="Murchison E.P."/>
            <person name="Sachidanandam R."/>
            <person name="Smith C."/>
            <person name="Hannon G.J."/>
            <person name="Tsend-Ayush E."/>
            <person name="McMillan D."/>
            <person name="Attenborough R."/>
            <person name="Rens W."/>
            <person name="Ferguson-Smith M."/>
            <person name="Lefevre C.M."/>
            <person name="Sharp J.A."/>
            <person name="Nicholas K.R."/>
            <person name="Ray D.A."/>
            <person name="Kube M."/>
            <person name="Reinhardt R."/>
            <person name="Pringle T.H."/>
            <person name="Taylor J."/>
            <person name="Jones R.C."/>
            <person name="Nixon B."/>
            <person name="Dacheux J.L."/>
            <person name="Niwa H."/>
            <person name="Sekita Y."/>
            <person name="Huang X."/>
            <person name="Stark A."/>
            <person name="Kheradpour P."/>
            <person name="Kellis M."/>
            <person name="Flicek P."/>
            <person name="Chen Y."/>
            <person name="Webber C."/>
            <person name="Hardison R."/>
            <person name="Nelson J."/>
            <person name="Hallsworth-Pepin K."/>
            <person name="Delehaunty K."/>
            <person name="Markovic C."/>
            <person name="Minx P."/>
            <person name="Feng Y."/>
            <person name="Kremitzki C."/>
            <person name="Mitreva M."/>
            <person name="Glasscock J."/>
            <person name="Wylie T."/>
            <person name="Wohldmann P."/>
            <person name="Thiru P."/>
            <person name="Nhan M.N."/>
            <person name="Pohl C.S."/>
            <person name="Smith S.M."/>
            <person name="Hou S."/>
            <person name="Nefedov M."/>
            <person name="de Jong P.J."/>
            <person name="Renfree M.B."/>
            <person name="Mardis E.R."/>
            <person name="Wilson R.K."/>
        </authorList>
    </citation>
    <scope>NUCLEOTIDE SEQUENCE [LARGE SCALE GENOMIC DNA]</scope>
    <source>
        <strain evidence="1 2">Glennie</strain>
    </source>
</reference>
<keyword evidence="2" id="KW-1185">Reference proteome</keyword>
<reference evidence="1" key="3">
    <citation type="submission" date="2025-09" db="UniProtKB">
        <authorList>
            <consortium name="Ensembl"/>
        </authorList>
    </citation>
    <scope>IDENTIFICATION</scope>
    <source>
        <strain evidence="1">Glennie</strain>
    </source>
</reference>
<accession>A0A6I8P160</accession>
<name>A0A6I8P160_ORNAN</name>
<evidence type="ECO:0000313" key="1">
    <source>
        <dbReference type="Ensembl" id="ENSOANP00000046787.1"/>
    </source>
</evidence>
<protein>
    <submittedName>
        <fullName evidence="1">Uncharacterized protein</fullName>
    </submittedName>
</protein>
<dbReference type="InParanoid" id="A0A6I8P160"/>
<sequence length="86" mass="9878">MRFLASCNLSHYHDINAENSSSFGILAIRNARRLLHIQGLLYRQKCMASILSAFFSLPLCTYLESAQLQLQARKNRQELNHPLICD</sequence>
<dbReference type="Proteomes" id="UP000002279">
    <property type="component" value="Chromosome 2"/>
</dbReference>
<dbReference type="Bgee" id="ENSOANG00000039362">
    <property type="expression patterns" value="Expressed in cerebellum and 5 other cell types or tissues"/>
</dbReference>